<evidence type="ECO:0000256" key="1">
    <source>
        <dbReference type="SAM" id="SignalP"/>
    </source>
</evidence>
<reference evidence="2 3" key="1">
    <citation type="submission" date="2018-01" db="EMBL/GenBank/DDBJ databases">
        <title>Genome characterization of the sugarcane-associated fungus Trichoderma ghanense CCMA-1212 and their application in lignocelulose bioconversion.</title>
        <authorList>
            <person name="Steindorff A.S."/>
            <person name="Mendes T.D."/>
            <person name="Vilela E.S.D."/>
            <person name="Rodrigues D.S."/>
            <person name="Formighieri E.F."/>
            <person name="Melo I.S."/>
            <person name="Favaro L.C.L."/>
        </authorList>
    </citation>
    <scope>NUCLEOTIDE SEQUENCE [LARGE SCALE GENOMIC DNA]</scope>
    <source>
        <strain evidence="2 3">CCMA-1212</strain>
    </source>
</reference>
<accession>A0ABY2GXF7</accession>
<feature type="signal peptide" evidence="1">
    <location>
        <begin position="1"/>
        <end position="21"/>
    </location>
</feature>
<dbReference type="EMBL" id="PPTA01000011">
    <property type="protein sequence ID" value="TFB00266.1"/>
    <property type="molecule type" value="Genomic_DNA"/>
</dbReference>
<protein>
    <recommendedName>
        <fullName evidence="4">SSCRP protein</fullName>
    </recommendedName>
</protein>
<proteinExistence type="predicted"/>
<gene>
    <name evidence="2" type="ORF">CCMA1212_007729</name>
</gene>
<evidence type="ECO:0008006" key="4">
    <source>
        <dbReference type="Google" id="ProtNLM"/>
    </source>
</evidence>
<dbReference type="Proteomes" id="UP001642720">
    <property type="component" value="Unassembled WGS sequence"/>
</dbReference>
<sequence length="62" mass="5927">MEMKFFNIAFAAVLLSGAAMAGPAAYATCQAACAVSLAAPGGAALYAACQSACAALLAAPCP</sequence>
<evidence type="ECO:0000313" key="3">
    <source>
        <dbReference type="Proteomes" id="UP001642720"/>
    </source>
</evidence>
<comment type="caution">
    <text evidence="2">The sequence shown here is derived from an EMBL/GenBank/DDBJ whole genome shotgun (WGS) entry which is preliminary data.</text>
</comment>
<evidence type="ECO:0000313" key="2">
    <source>
        <dbReference type="EMBL" id="TFB00266.1"/>
    </source>
</evidence>
<keyword evidence="1" id="KW-0732">Signal</keyword>
<feature type="chain" id="PRO_5046092633" description="SSCRP protein" evidence="1">
    <location>
        <begin position="22"/>
        <end position="62"/>
    </location>
</feature>
<dbReference type="RefSeq" id="XP_073556467.1">
    <property type="nucleotide sequence ID" value="XM_073704892.1"/>
</dbReference>
<organism evidence="2 3">
    <name type="scientific">Trichoderma ghanense</name>
    <dbReference type="NCBI Taxonomy" id="65468"/>
    <lineage>
        <taxon>Eukaryota</taxon>
        <taxon>Fungi</taxon>
        <taxon>Dikarya</taxon>
        <taxon>Ascomycota</taxon>
        <taxon>Pezizomycotina</taxon>
        <taxon>Sordariomycetes</taxon>
        <taxon>Hypocreomycetidae</taxon>
        <taxon>Hypocreales</taxon>
        <taxon>Hypocreaceae</taxon>
        <taxon>Trichoderma</taxon>
    </lineage>
</organism>
<dbReference type="GeneID" id="300579342"/>
<keyword evidence="3" id="KW-1185">Reference proteome</keyword>
<name>A0ABY2GXF7_9HYPO</name>